<protein>
    <submittedName>
        <fullName evidence="1">Uncharacterized protein</fullName>
    </submittedName>
</protein>
<evidence type="ECO:0000313" key="2">
    <source>
        <dbReference type="Proteomes" id="UP000634136"/>
    </source>
</evidence>
<gene>
    <name evidence="1" type="ORF">G2W53_018269</name>
</gene>
<dbReference type="Proteomes" id="UP000634136">
    <property type="component" value="Unassembled WGS sequence"/>
</dbReference>
<dbReference type="EMBL" id="JAAIUW010000006">
    <property type="protein sequence ID" value="KAF7827105.1"/>
    <property type="molecule type" value="Genomic_DNA"/>
</dbReference>
<evidence type="ECO:0000313" key="1">
    <source>
        <dbReference type="EMBL" id="KAF7827105.1"/>
    </source>
</evidence>
<proteinExistence type="predicted"/>
<reference evidence="1" key="1">
    <citation type="submission" date="2020-09" db="EMBL/GenBank/DDBJ databases">
        <title>Genome-Enabled Discovery of Anthraquinone Biosynthesis in Senna tora.</title>
        <authorList>
            <person name="Kang S.-H."/>
            <person name="Pandey R.P."/>
            <person name="Lee C.-M."/>
            <person name="Sim J.-S."/>
            <person name="Jeong J.-T."/>
            <person name="Choi B.-S."/>
            <person name="Jung M."/>
            <person name="Ginzburg D."/>
            <person name="Zhao K."/>
            <person name="Won S.Y."/>
            <person name="Oh T.-J."/>
            <person name="Yu Y."/>
            <person name="Kim N.-H."/>
            <person name="Lee O.R."/>
            <person name="Lee T.-H."/>
            <person name="Bashyal P."/>
            <person name="Kim T.-S."/>
            <person name="Lee W.-H."/>
            <person name="Kawkins C."/>
            <person name="Kim C.-K."/>
            <person name="Kim J.S."/>
            <person name="Ahn B.O."/>
            <person name="Rhee S.Y."/>
            <person name="Sohng J.K."/>
        </authorList>
    </citation>
    <scope>NUCLEOTIDE SEQUENCE</scope>
    <source>
        <tissue evidence="1">Leaf</tissue>
    </source>
</reference>
<dbReference type="AlphaFoldDB" id="A0A834WKX5"/>
<keyword evidence="2" id="KW-1185">Reference proteome</keyword>
<accession>A0A834WKX5</accession>
<comment type="caution">
    <text evidence="1">The sequence shown here is derived from an EMBL/GenBank/DDBJ whole genome shotgun (WGS) entry which is preliminary data.</text>
</comment>
<sequence>MSCEMGVTPCSEVVAFVSTRPRSVKKPCPPFLIVLTRVLSETSDLDKEASPFKQICSSPSLYFMVRVASTGSANLLKREEDMKLYVGGTIFLITSETFTLGSLPLDFLLGHLPELSLACARRTRHRLLNMGLGRCPFGTLEHLKGLTRFVLVLFQPYKDFVSLLHLWRRQQLEPLLVLGHRVFLPQSHEHLVTIALLGLMESSHQLPFKIRPQVYDHPRLEPLQPV</sequence>
<organism evidence="1 2">
    <name type="scientific">Senna tora</name>
    <dbReference type="NCBI Taxonomy" id="362788"/>
    <lineage>
        <taxon>Eukaryota</taxon>
        <taxon>Viridiplantae</taxon>
        <taxon>Streptophyta</taxon>
        <taxon>Embryophyta</taxon>
        <taxon>Tracheophyta</taxon>
        <taxon>Spermatophyta</taxon>
        <taxon>Magnoliopsida</taxon>
        <taxon>eudicotyledons</taxon>
        <taxon>Gunneridae</taxon>
        <taxon>Pentapetalae</taxon>
        <taxon>rosids</taxon>
        <taxon>fabids</taxon>
        <taxon>Fabales</taxon>
        <taxon>Fabaceae</taxon>
        <taxon>Caesalpinioideae</taxon>
        <taxon>Cassia clade</taxon>
        <taxon>Senna</taxon>
    </lineage>
</organism>
<name>A0A834WKX5_9FABA</name>